<dbReference type="PANTHER" id="PTHR43374">
    <property type="entry name" value="FLAVIN PRENYLTRANSFERASE"/>
    <property type="match status" value="1"/>
</dbReference>
<dbReference type="Pfam" id="PF02441">
    <property type="entry name" value="Flavoprotein"/>
    <property type="match status" value="1"/>
</dbReference>
<dbReference type="InterPro" id="IPR004507">
    <property type="entry name" value="UbiX-like"/>
</dbReference>
<evidence type="ECO:0000259" key="8">
    <source>
        <dbReference type="Pfam" id="PF02441"/>
    </source>
</evidence>
<dbReference type="InterPro" id="IPR003382">
    <property type="entry name" value="Flavoprotein"/>
</dbReference>
<keyword evidence="2" id="KW-0285">Flavoprotein</keyword>
<evidence type="ECO:0000313" key="10">
    <source>
        <dbReference type="Proteomes" id="UP000199608"/>
    </source>
</evidence>
<keyword evidence="1" id="KW-0637">Prenyltransferase</keyword>
<comment type="catalytic activity">
    <reaction evidence="5">
        <text>dimethylallyl phosphate + FMNH2 = prenylated FMNH2 + phosphate</text>
        <dbReference type="Rhea" id="RHEA:37743"/>
        <dbReference type="ChEBI" id="CHEBI:43474"/>
        <dbReference type="ChEBI" id="CHEBI:57618"/>
        <dbReference type="ChEBI" id="CHEBI:87467"/>
        <dbReference type="ChEBI" id="CHEBI:88052"/>
        <dbReference type="EC" id="2.5.1.129"/>
    </reaction>
</comment>
<dbReference type="Proteomes" id="UP000199608">
    <property type="component" value="Unassembled WGS sequence"/>
</dbReference>
<dbReference type="PANTHER" id="PTHR43374:SF1">
    <property type="entry name" value="FLAVIN PRENYLTRANSFERASE PAD1, MITOCHONDRIAL"/>
    <property type="match status" value="1"/>
</dbReference>
<keyword evidence="4" id="KW-0808">Transferase</keyword>
<feature type="domain" description="Flavoprotein" evidence="8">
    <location>
        <begin position="1"/>
        <end position="161"/>
    </location>
</feature>
<evidence type="ECO:0000256" key="5">
    <source>
        <dbReference type="ARBA" id="ARBA00050612"/>
    </source>
</evidence>
<keyword evidence="3" id="KW-0288">FMN</keyword>
<dbReference type="GO" id="GO:0106141">
    <property type="term" value="F:flavin prenyltransferase activity"/>
    <property type="evidence" value="ECO:0007669"/>
    <property type="project" value="UniProtKB-EC"/>
</dbReference>
<evidence type="ECO:0000256" key="4">
    <source>
        <dbReference type="ARBA" id="ARBA00022679"/>
    </source>
</evidence>
<evidence type="ECO:0000313" key="9">
    <source>
        <dbReference type="EMBL" id="SDU66170.1"/>
    </source>
</evidence>
<accession>A0A1H2KBU0</accession>
<evidence type="ECO:0000256" key="1">
    <source>
        <dbReference type="ARBA" id="ARBA00022602"/>
    </source>
</evidence>
<organism evidence="9 10">
    <name type="scientific">Desulfobacula phenolica</name>
    <dbReference type="NCBI Taxonomy" id="90732"/>
    <lineage>
        <taxon>Bacteria</taxon>
        <taxon>Pseudomonadati</taxon>
        <taxon>Thermodesulfobacteriota</taxon>
        <taxon>Desulfobacteria</taxon>
        <taxon>Desulfobacterales</taxon>
        <taxon>Desulfobacteraceae</taxon>
        <taxon>Desulfobacula</taxon>
    </lineage>
</organism>
<proteinExistence type="inferred from homology"/>
<dbReference type="NCBIfam" id="TIGR00421">
    <property type="entry name" value="ubiX_pad"/>
    <property type="match status" value="1"/>
</dbReference>
<evidence type="ECO:0000256" key="3">
    <source>
        <dbReference type="ARBA" id="ARBA00022643"/>
    </source>
</evidence>
<evidence type="ECO:0000256" key="2">
    <source>
        <dbReference type="ARBA" id="ARBA00022630"/>
    </source>
</evidence>
<dbReference type="RefSeq" id="WP_139169101.1">
    <property type="nucleotide sequence ID" value="NZ_FNLL01000030.1"/>
</dbReference>
<dbReference type="NCBIfam" id="NF004685">
    <property type="entry name" value="PRK06029.1"/>
    <property type="match status" value="1"/>
</dbReference>
<dbReference type="EC" id="2.5.1.129" evidence="7"/>
<evidence type="ECO:0000256" key="7">
    <source>
        <dbReference type="ARBA" id="ARBA00066834"/>
    </source>
</evidence>
<reference evidence="10" key="1">
    <citation type="submission" date="2016-10" db="EMBL/GenBank/DDBJ databases">
        <authorList>
            <person name="Varghese N."/>
            <person name="Submissions S."/>
        </authorList>
    </citation>
    <scope>NUCLEOTIDE SEQUENCE [LARGE SCALE GENOMIC DNA]</scope>
    <source>
        <strain evidence="10">DSM 3384</strain>
    </source>
</reference>
<name>A0A1H2KBU0_9BACT</name>
<protein>
    <recommendedName>
        <fullName evidence="7">flavin prenyltransferase</fullName>
        <ecNumber evidence="7">2.5.1.129</ecNumber>
    </recommendedName>
</protein>
<gene>
    <name evidence="9" type="ORF">SAMN04487931_1301</name>
</gene>
<feature type="non-terminal residue" evidence="9">
    <location>
        <position position="1"/>
    </location>
</feature>
<dbReference type="Gene3D" id="3.40.50.1950">
    <property type="entry name" value="Flavin prenyltransferase-like"/>
    <property type="match status" value="1"/>
</dbReference>
<keyword evidence="10" id="KW-1185">Reference proteome</keyword>
<evidence type="ECO:0000256" key="6">
    <source>
        <dbReference type="ARBA" id="ARBA00060793"/>
    </source>
</evidence>
<dbReference type="EMBL" id="FNLL01000030">
    <property type="protein sequence ID" value="SDU66170.1"/>
    <property type="molecule type" value="Genomic_DNA"/>
</dbReference>
<sequence length="202" mass="22291">ASGVIYGVRMLEVLKNQGIETHLIISEAGKLNIRIETDYDVDDVLAMADFTYTNKDIAASVASGSFLTMGMVVAPCTVKTLSGIANSYNENLLIRAADVQLKEKRKVALLFRETPLHKGHLRLLTQAADMGAHIIPPVPAFYHHPQTIDDIINQSVGKVLDYIGIEHDLFQRWDNSELDKLMNKSSAGKNKNICGKKVVAMK</sequence>
<dbReference type="FunFam" id="3.40.50.1950:FF:000001">
    <property type="entry name" value="Flavin prenyltransferase UbiX"/>
    <property type="match status" value="1"/>
</dbReference>
<dbReference type="HAMAP" id="MF_01984">
    <property type="entry name" value="ubiX_pad"/>
    <property type="match status" value="1"/>
</dbReference>
<dbReference type="GO" id="GO:0016831">
    <property type="term" value="F:carboxy-lyase activity"/>
    <property type="evidence" value="ECO:0007669"/>
    <property type="project" value="TreeGrafter"/>
</dbReference>
<dbReference type="InterPro" id="IPR036551">
    <property type="entry name" value="Flavin_trans-like"/>
</dbReference>
<dbReference type="SUPFAM" id="SSF52507">
    <property type="entry name" value="Homo-oligomeric flavin-containing Cys decarboxylases, HFCD"/>
    <property type="match status" value="1"/>
</dbReference>
<dbReference type="AlphaFoldDB" id="A0A1H2KBU0"/>
<comment type="similarity">
    <text evidence="6">Belongs to the UbiX/PAD1 family.</text>
</comment>